<reference evidence="2" key="2">
    <citation type="submission" date="2015-01" db="EMBL/GenBank/DDBJ databases">
        <title>Evolutionary Origins and Diversification of the Mycorrhizal Mutualists.</title>
        <authorList>
            <consortium name="DOE Joint Genome Institute"/>
            <consortium name="Mycorrhizal Genomics Consortium"/>
            <person name="Kohler A."/>
            <person name="Kuo A."/>
            <person name="Nagy L.G."/>
            <person name="Floudas D."/>
            <person name="Copeland A."/>
            <person name="Barry K.W."/>
            <person name="Cichocki N."/>
            <person name="Veneault-Fourrey C."/>
            <person name="LaButti K."/>
            <person name="Lindquist E.A."/>
            <person name="Lipzen A."/>
            <person name="Lundell T."/>
            <person name="Morin E."/>
            <person name="Murat C."/>
            <person name="Riley R."/>
            <person name="Ohm R."/>
            <person name="Sun H."/>
            <person name="Tunlid A."/>
            <person name="Henrissat B."/>
            <person name="Grigoriev I.V."/>
            <person name="Hibbett D.S."/>
            <person name="Martin F."/>
        </authorList>
    </citation>
    <scope>NUCLEOTIDE SEQUENCE [LARGE SCALE GENOMIC DNA]</scope>
    <source>
        <strain evidence="2">h7</strain>
    </source>
</reference>
<dbReference type="AlphaFoldDB" id="A0A0C3BQH6"/>
<dbReference type="Proteomes" id="UP000053424">
    <property type="component" value="Unassembled WGS sequence"/>
</dbReference>
<proteinExistence type="predicted"/>
<dbReference type="EMBL" id="KN831788">
    <property type="protein sequence ID" value="KIM38910.1"/>
    <property type="molecule type" value="Genomic_DNA"/>
</dbReference>
<sequence>MLVCSKISSSRTSRHSLSTSTSFSIIGTPVSCAPHALQNKWGIVNILSRGYEGPCIFGTR</sequence>
<name>A0A0C3BQH6_HEBCY</name>
<reference evidence="1 2" key="1">
    <citation type="submission" date="2014-04" db="EMBL/GenBank/DDBJ databases">
        <authorList>
            <consortium name="DOE Joint Genome Institute"/>
            <person name="Kuo A."/>
            <person name="Gay G."/>
            <person name="Dore J."/>
            <person name="Kohler A."/>
            <person name="Nagy L.G."/>
            <person name="Floudas D."/>
            <person name="Copeland A."/>
            <person name="Barry K.W."/>
            <person name="Cichocki N."/>
            <person name="Veneault-Fourrey C."/>
            <person name="LaButti K."/>
            <person name="Lindquist E.A."/>
            <person name="Lipzen A."/>
            <person name="Lundell T."/>
            <person name="Morin E."/>
            <person name="Murat C."/>
            <person name="Sun H."/>
            <person name="Tunlid A."/>
            <person name="Henrissat B."/>
            <person name="Grigoriev I.V."/>
            <person name="Hibbett D.S."/>
            <person name="Martin F."/>
            <person name="Nordberg H.P."/>
            <person name="Cantor M.N."/>
            <person name="Hua S.X."/>
        </authorList>
    </citation>
    <scope>NUCLEOTIDE SEQUENCE [LARGE SCALE GENOMIC DNA]</scope>
    <source>
        <strain evidence="2">h7</strain>
    </source>
</reference>
<keyword evidence="2" id="KW-1185">Reference proteome</keyword>
<evidence type="ECO:0000313" key="2">
    <source>
        <dbReference type="Proteomes" id="UP000053424"/>
    </source>
</evidence>
<organism evidence="1 2">
    <name type="scientific">Hebeloma cylindrosporum</name>
    <dbReference type="NCBI Taxonomy" id="76867"/>
    <lineage>
        <taxon>Eukaryota</taxon>
        <taxon>Fungi</taxon>
        <taxon>Dikarya</taxon>
        <taxon>Basidiomycota</taxon>
        <taxon>Agaricomycotina</taxon>
        <taxon>Agaricomycetes</taxon>
        <taxon>Agaricomycetidae</taxon>
        <taxon>Agaricales</taxon>
        <taxon>Agaricineae</taxon>
        <taxon>Hymenogastraceae</taxon>
        <taxon>Hebeloma</taxon>
    </lineage>
</organism>
<protein>
    <submittedName>
        <fullName evidence="1">Uncharacterized protein</fullName>
    </submittedName>
</protein>
<dbReference type="HOGENOM" id="CLU_2941994_0_0_1"/>
<accession>A0A0C3BQH6</accession>
<gene>
    <name evidence="1" type="ORF">M413DRAFT_239194</name>
</gene>
<evidence type="ECO:0000313" key="1">
    <source>
        <dbReference type="EMBL" id="KIM38910.1"/>
    </source>
</evidence>